<reference evidence="5 6" key="1">
    <citation type="submission" date="2016-11" db="EMBL/GenBank/DDBJ databases">
        <authorList>
            <person name="Jaros S."/>
            <person name="Januszkiewicz K."/>
            <person name="Wedrychowicz H."/>
        </authorList>
    </citation>
    <scope>NUCLEOTIDE SEQUENCE [LARGE SCALE GENOMIC DNA]</scope>
    <source>
        <strain evidence="5 6">DSM 17918</strain>
    </source>
</reference>
<organism evidence="5 6">
    <name type="scientific">Caldanaerobius fijiensis DSM 17918</name>
    <dbReference type="NCBI Taxonomy" id="1121256"/>
    <lineage>
        <taxon>Bacteria</taxon>
        <taxon>Bacillati</taxon>
        <taxon>Bacillota</taxon>
        <taxon>Clostridia</taxon>
        <taxon>Thermoanaerobacterales</taxon>
        <taxon>Thermoanaerobacteraceae</taxon>
        <taxon>Caldanaerobius</taxon>
    </lineage>
</organism>
<dbReference type="SMART" id="SM00382">
    <property type="entry name" value="AAA"/>
    <property type="match status" value="1"/>
</dbReference>
<evidence type="ECO:0000256" key="2">
    <source>
        <dbReference type="ARBA" id="ARBA00022741"/>
    </source>
</evidence>
<dbReference type="RefSeq" id="WP_073342737.1">
    <property type="nucleotide sequence ID" value="NZ_FQVH01000010.1"/>
</dbReference>
<dbReference type="InterPro" id="IPR003959">
    <property type="entry name" value="ATPase_AAA_core"/>
</dbReference>
<dbReference type="InterPro" id="IPR041627">
    <property type="entry name" value="AAA_lid_6"/>
</dbReference>
<keyword evidence="6" id="KW-1185">Reference proteome</keyword>
<feature type="domain" description="AAA+ ATPase" evidence="4">
    <location>
        <begin position="67"/>
        <end position="205"/>
    </location>
</feature>
<dbReference type="PANTHER" id="PTHR43392">
    <property type="entry name" value="AAA-TYPE ATPASE FAMILY PROTEIN / ANKYRIN REPEAT FAMILY PROTEIN"/>
    <property type="match status" value="1"/>
</dbReference>
<name>A0A1M4YCX0_9THEO</name>
<sequence length="286" mass="32771">MRYLGRFGFSAFQNFDNNDKPNKYEESDLNLDDLIGLDVVKKTINEIKAFCIIQNKRKSMGLKNQSLVLHMIFKGNPGTGKTTVARILGKIFKEIGILEKGHVVEVDRADLVGEYIGHTALKVRENIKKALGGILFVDEAYSLARGGDRDFGKEAIDTLVKAMEDHKNEFILILAGYTNEMNWFMEINPGLKSRFPIQIDFPDYTLDELMQIALKMFQDREYELAELSKKKLLHILSHKYSYDSGNARTVRNIVELSIRKHAMRIVNKTNLKKDDLILIQPEDITE</sequence>
<dbReference type="AlphaFoldDB" id="A0A1M4YCX0"/>
<keyword evidence="2" id="KW-0547">Nucleotide-binding</keyword>
<evidence type="ECO:0000313" key="5">
    <source>
        <dbReference type="EMBL" id="SHF03539.1"/>
    </source>
</evidence>
<protein>
    <submittedName>
        <fullName evidence="5">Stage V sporulation protein K</fullName>
    </submittedName>
</protein>
<dbReference type="InterPro" id="IPR003593">
    <property type="entry name" value="AAA+_ATPase"/>
</dbReference>
<evidence type="ECO:0000259" key="4">
    <source>
        <dbReference type="SMART" id="SM00382"/>
    </source>
</evidence>
<dbReference type="PANTHER" id="PTHR43392:SF2">
    <property type="entry name" value="AAA-TYPE ATPASE FAMILY PROTEIN _ ANKYRIN REPEAT FAMILY PROTEIN"/>
    <property type="match status" value="1"/>
</dbReference>
<dbReference type="PRINTS" id="PR00819">
    <property type="entry name" value="CBXCFQXSUPER"/>
</dbReference>
<dbReference type="SUPFAM" id="SSF52540">
    <property type="entry name" value="P-loop containing nucleoside triphosphate hydrolases"/>
    <property type="match status" value="1"/>
</dbReference>
<dbReference type="InterPro" id="IPR000641">
    <property type="entry name" value="CbxX/CfxQ"/>
</dbReference>
<dbReference type="GO" id="GO:0005524">
    <property type="term" value="F:ATP binding"/>
    <property type="evidence" value="ECO:0007669"/>
    <property type="project" value="UniProtKB-KW"/>
</dbReference>
<dbReference type="OrthoDB" id="9806903at2"/>
<dbReference type="Gene3D" id="1.10.8.60">
    <property type="match status" value="1"/>
</dbReference>
<dbReference type="InterPro" id="IPR027417">
    <property type="entry name" value="P-loop_NTPase"/>
</dbReference>
<evidence type="ECO:0000256" key="3">
    <source>
        <dbReference type="ARBA" id="ARBA00022840"/>
    </source>
</evidence>
<evidence type="ECO:0000256" key="1">
    <source>
        <dbReference type="ARBA" id="ARBA00010378"/>
    </source>
</evidence>
<comment type="similarity">
    <text evidence="1">Belongs to the CbxX/CfxQ family.</text>
</comment>
<dbReference type="Pfam" id="PF00004">
    <property type="entry name" value="AAA"/>
    <property type="match status" value="1"/>
</dbReference>
<accession>A0A1M4YCX0</accession>
<evidence type="ECO:0000313" key="6">
    <source>
        <dbReference type="Proteomes" id="UP000184088"/>
    </source>
</evidence>
<keyword evidence="3" id="KW-0067">ATP-binding</keyword>
<dbReference type="STRING" id="1121256.SAMN02746089_01198"/>
<dbReference type="Pfam" id="PF17866">
    <property type="entry name" value="AAA_lid_6"/>
    <property type="match status" value="1"/>
</dbReference>
<proteinExistence type="inferred from homology"/>
<dbReference type="EMBL" id="FQVH01000010">
    <property type="protein sequence ID" value="SHF03539.1"/>
    <property type="molecule type" value="Genomic_DNA"/>
</dbReference>
<dbReference type="InterPro" id="IPR050773">
    <property type="entry name" value="CbxX/CfxQ_RuBisCO_ESX"/>
</dbReference>
<dbReference type="Gene3D" id="3.40.50.300">
    <property type="entry name" value="P-loop containing nucleotide triphosphate hydrolases"/>
    <property type="match status" value="1"/>
</dbReference>
<dbReference type="Proteomes" id="UP000184088">
    <property type="component" value="Unassembled WGS sequence"/>
</dbReference>
<dbReference type="CDD" id="cd00009">
    <property type="entry name" value="AAA"/>
    <property type="match status" value="1"/>
</dbReference>
<gene>
    <name evidence="5" type="ORF">SAMN02746089_01198</name>
</gene>
<dbReference type="FunFam" id="3.40.50.300:FF:000216">
    <property type="entry name" value="Type VII secretion ATPase EccA"/>
    <property type="match status" value="1"/>
</dbReference>
<dbReference type="GO" id="GO:0016887">
    <property type="term" value="F:ATP hydrolysis activity"/>
    <property type="evidence" value="ECO:0007669"/>
    <property type="project" value="InterPro"/>
</dbReference>